<proteinExistence type="predicted"/>
<gene>
    <name evidence="2" type="ORF">Celaphus_00001050</name>
</gene>
<feature type="non-terminal residue" evidence="2">
    <location>
        <position position="81"/>
    </location>
</feature>
<reference evidence="2 3" key="1">
    <citation type="journal article" date="2018" name="Mol. Genet. Genomics">
        <title>The red deer Cervus elaphus genome CerEla1.0: sequencing, annotating, genes, and chromosomes.</title>
        <authorList>
            <person name="Bana N.A."/>
            <person name="Nyiri A."/>
            <person name="Nagy J."/>
            <person name="Frank K."/>
            <person name="Nagy T."/>
            <person name="Steger V."/>
            <person name="Schiller M."/>
            <person name="Lakatos P."/>
            <person name="Sugar L."/>
            <person name="Horn P."/>
            <person name="Barta E."/>
            <person name="Orosz L."/>
        </authorList>
    </citation>
    <scope>NUCLEOTIDE SEQUENCE [LARGE SCALE GENOMIC DNA]</scope>
    <source>
        <strain evidence="2">Hungarian</strain>
    </source>
</reference>
<feature type="non-terminal residue" evidence="2">
    <location>
        <position position="1"/>
    </location>
</feature>
<dbReference type="Proteomes" id="UP000242450">
    <property type="component" value="Chromosome 5"/>
</dbReference>
<dbReference type="EMBL" id="MKHE01000005">
    <property type="protein sequence ID" value="OWK14676.1"/>
    <property type="molecule type" value="Genomic_DNA"/>
</dbReference>
<accession>A0A212D914</accession>
<sequence>WGGGCIWYLERRAARESPRRFLHLLRNVNQQWVTFQHFNFLRRMYVTQLNRSLKQQIKPKPEPAESPFLEKTSLDEAKAEI</sequence>
<evidence type="ECO:0000313" key="2">
    <source>
        <dbReference type="EMBL" id="OWK14676.1"/>
    </source>
</evidence>
<keyword evidence="3" id="KW-1185">Reference proteome</keyword>
<evidence type="ECO:0000313" key="3">
    <source>
        <dbReference type="Proteomes" id="UP000242450"/>
    </source>
</evidence>
<feature type="compositionally biased region" description="Basic and acidic residues" evidence="1">
    <location>
        <begin position="72"/>
        <end position="81"/>
    </location>
</feature>
<dbReference type="AlphaFoldDB" id="A0A212D914"/>
<protein>
    <submittedName>
        <fullName evidence="2">COX10</fullName>
    </submittedName>
</protein>
<feature type="region of interest" description="Disordered" evidence="1">
    <location>
        <begin position="56"/>
        <end position="81"/>
    </location>
</feature>
<organism evidence="2 3">
    <name type="scientific">Cervus elaphus hippelaphus</name>
    <name type="common">European red deer</name>
    <dbReference type="NCBI Taxonomy" id="46360"/>
    <lineage>
        <taxon>Eukaryota</taxon>
        <taxon>Metazoa</taxon>
        <taxon>Chordata</taxon>
        <taxon>Craniata</taxon>
        <taxon>Vertebrata</taxon>
        <taxon>Euteleostomi</taxon>
        <taxon>Mammalia</taxon>
        <taxon>Eutheria</taxon>
        <taxon>Laurasiatheria</taxon>
        <taxon>Artiodactyla</taxon>
        <taxon>Ruminantia</taxon>
        <taxon>Pecora</taxon>
        <taxon>Cervidae</taxon>
        <taxon>Cervinae</taxon>
        <taxon>Cervus</taxon>
    </lineage>
</organism>
<dbReference type="OrthoDB" id="5211at2759"/>
<comment type="caution">
    <text evidence="2">The sequence shown here is derived from an EMBL/GenBank/DDBJ whole genome shotgun (WGS) entry which is preliminary data.</text>
</comment>
<evidence type="ECO:0000256" key="1">
    <source>
        <dbReference type="SAM" id="MobiDB-lite"/>
    </source>
</evidence>
<name>A0A212D914_CEREH</name>